<gene>
    <name evidence="2" type="ORF">BD311DRAFT_756048</name>
</gene>
<proteinExistence type="predicted"/>
<evidence type="ECO:0000256" key="1">
    <source>
        <dbReference type="SAM" id="MobiDB-lite"/>
    </source>
</evidence>
<evidence type="ECO:0000313" key="2">
    <source>
        <dbReference type="EMBL" id="TBU29681.1"/>
    </source>
</evidence>
<dbReference type="Proteomes" id="UP000292957">
    <property type="component" value="Unassembled WGS sequence"/>
</dbReference>
<reference evidence="2" key="1">
    <citation type="submission" date="2019-01" db="EMBL/GenBank/DDBJ databases">
        <title>Draft genome sequences of three monokaryotic isolates of the white-rot basidiomycete fungus Dichomitus squalens.</title>
        <authorList>
            <consortium name="DOE Joint Genome Institute"/>
            <person name="Lopez S.C."/>
            <person name="Andreopoulos B."/>
            <person name="Pangilinan J."/>
            <person name="Lipzen A."/>
            <person name="Riley R."/>
            <person name="Ahrendt S."/>
            <person name="Ng V."/>
            <person name="Barry K."/>
            <person name="Daum C."/>
            <person name="Grigoriev I.V."/>
            <person name="Hilden K.S."/>
            <person name="Makela M.R."/>
            <person name="de Vries R.P."/>
        </authorList>
    </citation>
    <scope>NUCLEOTIDE SEQUENCE [LARGE SCALE GENOMIC DNA]</scope>
    <source>
        <strain evidence="2">OM18370.1</strain>
    </source>
</reference>
<feature type="region of interest" description="Disordered" evidence="1">
    <location>
        <begin position="1"/>
        <end position="96"/>
    </location>
</feature>
<sequence>MLGQKAGGGALLPASNDQKKGCAQGTFADGLPDSKNTTCQSMVPRGDSSFLNGDCKVSPPCCGTSPAPANRQDRVRPMCVAGSTESSNGRHHQHPY</sequence>
<organism evidence="2">
    <name type="scientific">Dichomitus squalens</name>
    <dbReference type="NCBI Taxonomy" id="114155"/>
    <lineage>
        <taxon>Eukaryota</taxon>
        <taxon>Fungi</taxon>
        <taxon>Dikarya</taxon>
        <taxon>Basidiomycota</taxon>
        <taxon>Agaricomycotina</taxon>
        <taxon>Agaricomycetes</taxon>
        <taxon>Polyporales</taxon>
        <taxon>Polyporaceae</taxon>
        <taxon>Dichomitus</taxon>
    </lineage>
</organism>
<dbReference type="EMBL" id="ML143411">
    <property type="protein sequence ID" value="TBU29681.1"/>
    <property type="molecule type" value="Genomic_DNA"/>
</dbReference>
<accession>A0A4Q9MTJ6</accession>
<feature type="compositionally biased region" description="Gly residues" evidence="1">
    <location>
        <begin position="1"/>
        <end position="10"/>
    </location>
</feature>
<dbReference type="AlphaFoldDB" id="A0A4Q9MTJ6"/>
<protein>
    <submittedName>
        <fullName evidence="2">Uncharacterized protein</fullName>
    </submittedName>
</protein>
<name>A0A4Q9MTJ6_9APHY</name>